<name>A0ABY6MJ61_9BACT</name>
<dbReference type="InterPro" id="IPR003661">
    <property type="entry name" value="HisK_dim/P_dom"/>
</dbReference>
<gene>
    <name evidence="5" type="ORF">OM944_00935</name>
</gene>
<dbReference type="SMART" id="SM00091">
    <property type="entry name" value="PAS"/>
    <property type="match status" value="1"/>
</dbReference>
<evidence type="ECO:0000313" key="5">
    <source>
        <dbReference type="EMBL" id="UZD23065.1"/>
    </source>
</evidence>
<evidence type="ECO:0000256" key="2">
    <source>
        <dbReference type="ARBA" id="ARBA00012438"/>
    </source>
</evidence>
<feature type="transmembrane region" description="Helical" evidence="3">
    <location>
        <begin position="12"/>
        <end position="36"/>
    </location>
</feature>
<evidence type="ECO:0000256" key="3">
    <source>
        <dbReference type="SAM" id="Phobius"/>
    </source>
</evidence>
<reference evidence="5" key="1">
    <citation type="submission" date="2022-10" db="EMBL/GenBank/DDBJ databases">
        <title>Algoriphagus sp. a novel bacteria isolate from halophytes salicornia europaea.</title>
        <authorList>
            <person name="Peng Y."/>
            <person name="Jiang L."/>
            <person name="Lee J."/>
        </authorList>
    </citation>
    <scope>NUCLEOTIDE SEQUENCE</scope>
    <source>
        <strain evidence="5">TR-M5</strain>
    </source>
</reference>
<dbReference type="Gene3D" id="3.30.450.20">
    <property type="entry name" value="PAS domain"/>
    <property type="match status" value="1"/>
</dbReference>
<dbReference type="CDD" id="cd00082">
    <property type="entry name" value="HisKA"/>
    <property type="match status" value="1"/>
</dbReference>
<dbReference type="PROSITE" id="PS50112">
    <property type="entry name" value="PAS"/>
    <property type="match status" value="1"/>
</dbReference>
<dbReference type="Proteomes" id="UP001163156">
    <property type="component" value="Chromosome"/>
</dbReference>
<dbReference type="EC" id="2.7.13.3" evidence="2"/>
<dbReference type="InterPro" id="IPR036097">
    <property type="entry name" value="HisK_dim/P_sf"/>
</dbReference>
<keyword evidence="3" id="KW-0472">Membrane</keyword>
<proteinExistence type="predicted"/>
<dbReference type="RefSeq" id="WP_264809594.1">
    <property type="nucleotide sequence ID" value="NZ_CP110226.1"/>
</dbReference>
<dbReference type="InterPro" id="IPR035965">
    <property type="entry name" value="PAS-like_dom_sf"/>
</dbReference>
<protein>
    <recommendedName>
        <fullName evidence="2">histidine kinase</fullName>
        <ecNumber evidence="2">2.7.13.3</ecNumber>
    </recommendedName>
</protein>
<dbReference type="Pfam" id="PF13426">
    <property type="entry name" value="PAS_9"/>
    <property type="match status" value="1"/>
</dbReference>
<evidence type="ECO:0000259" key="4">
    <source>
        <dbReference type="PROSITE" id="PS50112"/>
    </source>
</evidence>
<keyword evidence="6" id="KW-1185">Reference proteome</keyword>
<dbReference type="InterPro" id="IPR000014">
    <property type="entry name" value="PAS"/>
</dbReference>
<evidence type="ECO:0000256" key="1">
    <source>
        <dbReference type="ARBA" id="ARBA00000085"/>
    </source>
</evidence>
<feature type="transmembrane region" description="Helical" evidence="3">
    <location>
        <begin position="48"/>
        <end position="66"/>
    </location>
</feature>
<keyword evidence="3" id="KW-0812">Transmembrane</keyword>
<dbReference type="Gene3D" id="1.10.287.130">
    <property type="match status" value="1"/>
</dbReference>
<dbReference type="NCBIfam" id="TIGR00229">
    <property type="entry name" value="sensory_box"/>
    <property type="match status" value="1"/>
</dbReference>
<comment type="catalytic activity">
    <reaction evidence="1">
        <text>ATP + protein L-histidine = ADP + protein N-phospho-L-histidine.</text>
        <dbReference type="EC" id="2.7.13.3"/>
    </reaction>
</comment>
<evidence type="ECO:0000313" key="6">
    <source>
        <dbReference type="Proteomes" id="UP001163156"/>
    </source>
</evidence>
<sequence length="276" mass="31423">MQKTFKIDPTLRITLIYLLIGVCWIFFSDQLVLYIFGDDLAQMSNFQLGKGIFYVLVTGLLLYSLIKRLHDSLKKNQQEISLLFTNPDLGIVKLNEGGYFTYASANILKITGYKREEILGDHILNFTTEERIEQDTADLEHLQSISANEGFIFTKHLRGKDGKEIVIKTYGIVTSSSKSKEKTYVAAFQNITAQYEYLQALKAQNIQLQELAADQSHLVRAPLARIMGLIDLLQNFDIDRNERSEMLAHLKTSSEELDQAIKNISKKMNQDLSSNS</sequence>
<dbReference type="EMBL" id="CP110226">
    <property type="protein sequence ID" value="UZD23065.1"/>
    <property type="molecule type" value="Genomic_DNA"/>
</dbReference>
<dbReference type="CDD" id="cd00130">
    <property type="entry name" value="PAS"/>
    <property type="match status" value="1"/>
</dbReference>
<dbReference type="SUPFAM" id="SSF55785">
    <property type="entry name" value="PYP-like sensor domain (PAS domain)"/>
    <property type="match status" value="1"/>
</dbReference>
<organism evidence="5 6">
    <name type="scientific">Algoriphagus halophytocola</name>
    <dbReference type="NCBI Taxonomy" id="2991499"/>
    <lineage>
        <taxon>Bacteria</taxon>
        <taxon>Pseudomonadati</taxon>
        <taxon>Bacteroidota</taxon>
        <taxon>Cytophagia</taxon>
        <taxon>Cytophagales</taxon>
        <taxon>Cyclobacteriaceae</taxon>
        <taxon>Algoriphagus</taxon>
    </lineage>
</organism>
<keyword evidence="3" id="KW-1133">Transmembrane helix</keyword>
<accession>A0ABY6MJ61</accession>
<feature type="domain" description="PAS" evidence="4">
    <location>
        <begin position="76"/>
        <end position="130"/>
    </location>
</feature>
<dbReference type="SUPFAM" id="SSF47384">
    <property type="entry name" value="Homodimeric domain of signal transducing histidine kinase"/>
    <property type="match status" value="1"/>
</dbReference>